<gene>
    <name evidence="6" type="ORF">BJ979_003412</name>
</gene>
<dbReference type="Pfam" id="PF01479">
    <property type="entry name" value="S4"/>
    <property type="match status" value="1"/>
</dbReference>
<feature type="domain" description="RNA-binding S4" evidence="5">
    <location>
        <begin position="28"/>
        <end position="92"/>
    </location>
</feature>
<dbReference type="GO" id="GO:0032259">
    <property type="term" value="P:methylation"/>
    <property type="evidence" value="ECO:0007669"/>
    <property type="project" value="UniProtKB-KW"/>
</dbReference>
<evidence type="ECO:0000256" key="3">
    <source>
        <dbReference type="PROSITE-ProRule" id="PRU00182"/>
    </source>
</evidence>
<sequence>MPDDPAGDGTPAGDGRDGDDGTLPTAPIRLDAELVRRGLARSRGAAHAAIAEGRVRLDGRPAGKPALKVDAASALEVAGDDGYVSRAAHKLIAALDGFGVDARGRDALDVGASTGGFTQVLLERGARRVTALDVGHGQLVDELRGDQRVIVVEGENARELTAARLAELTGGPEQPDLIVGDLSFISLALVLPALRAVAHPDADFLLLVKPQFEVGKGGVKEGIVRDRRARHTALRAVLSSAAQTGLDARGVLSSPVVGSSGNQEYLVHWTAGAGVDPTEWDEAIALLP</sequence>
<dbReference type="EC" id="2.1.1.227" evidence="6"/>
<dbReference type="Gene3D" id="3.40.50.150">
    <property type="entry name" value="Vaccinia Virus protein VP39"/>
    <property type="match status" value="1"/>
</dbReference>
<dbReference type="CDD" id="cd02440">
    <property type="entry name" value="AdoMet_MTases"/>
    <property type="match status" value="1"/>
</dbReference>
<dbReference type="InterPro" id="IPR002877">
    <property type="entry name" value="RNA_MeTrfase_FtsJ_dom"/>
</dbReference>
<evidence type="ECO:0000313" key="6">
    <source>
        <dbReference type="EMBL" id="NYH00787.1"/>
    </source>
</evidence>
<dbReference type="InterPro" id="IPR047048">
    <property type="entry name" value="TlyA"/>
</dbReference>
<comment type="similarity">
    <text evidence="2">Belongs to the TlyA family.</text>
</comment>
<dbReference type="SUPFAM" id="SSF53335">
    <property type="entry name" value="S-adenosyl-L-methionine-dependent methyltransferases"/>
    <property type="match status" value="1"/>
</dbReference>
<accession>A0A852YCS6</accession>
<dbReference type="GO" id="GO:0003723">
    <property type="term" value="F:RNA binding"/>
    <property type="evidence" value="ECO:0007669"/>
    <property type="project" value="UniProtKB-KW"/>
</dbReference>
<evidence type="ECO:0000256" key="2">
    <source>
        <dbReference type="ARBA" id="ARBA00029460"/>
    </source>
</evidence>
<keyword evidence="1 3" id="KW-0694">RNA-binding</keyword>
<dbReference type="InterPro" id="IPR002942">
    <property type="entry name" value="S4_RNA-bd"/>
</dbReference>
<dbReference type="PANTHER" id="PTHR32319">
    <property type="entry name" value="BACTERIAL HEMOLYSIN-LIKE PROTEIN"/>
    <property type="match status" value="1"/>
</dbReference>
<keyword evidence="7" id="KW-1185">Reference proteome</keyword>
<dbReference type="InterPro" id="IPR004538">
    <property type="entry name" value="Hemolysin_A/TlyA"/>
</dbReference>
<protein>
    <submittedName>
        <fullName evidence="6">23S rRNA (Cytidine1920-2'-O)/16S rRNA (Cytidine1409-2'-O)-methyltransferase</fullName>
        <ecNumber evidence="6">2.1.1.226</ecNumber>
        <ecNumber evidence="6">2.1.1.227</ecNumber>
    </submittedName>
</protein>
<evidence type="ECO:0000259" key="5">
    <source>
        <dbReference type="SMART" id="SM00363"/>
    </source>
</evidence>
<reference evidence="6 7" key="1">
    <citation type="submission" date="2020-07" db="EMBL/GenBank/DDBJ databases">
        <title>Sequencing the genomes of 1000 actinobacteria strains.</title>
        <authorList>
            <person name="Klenk H.-P."/>
        </authorList>
    </citation>
    <scope>NUCLEOTIDE SEQUENCE [LARGE SCALE GENOMIC DNA]</scope>
    <source>
        <strain evidence="6 7">DSM 23141</strain>
    </source>
</reference>
<organism evidence="6 7">
    <name type="scientific">Schumannella luteola</name>
    <dbReference type="NCBI Taxonomy" id="472059"/>
    <lineage>
        <taxon>Bacteria</taxon>
        <taxon>Bacillati</taxon>
        <taxon>Actinomycetota</taxon>
        <taxon>Actinomycetes</taxon>
        <taxon>Micrococcales</taxon>
        <taxon>Microbacteriaceae</taxon>
        <taxon>Schumannella</taxon>
    </lineage>
</organism>
<dbReference type="PANTHER" id="PTHR32319:SF0">
    <property type="entry name" value="BACTERIAL HEMOLYSIN-LIKE PROTEIN"/>
    <property type="match status" value="1"/>
</dbReference>
<dbReference type="InterPro" id="IPR029063">
    <property type="entry name" value="SAM-dependent_MTases_sf"/>
</dbReference>
<evidence type="ECO:0000256" key="1">
    <source>
        <dbReference type="ARBA" id="ARBA00022884"/>
    </source>
</evidence>
<proteinExistence type="inferred from homology"/>
<dbReference type="CDD" id="cd00165">
    <property type="entry name" value="S4"/>
    <property type="match status" value="1"/>
</dbReference>
<dbReference type="SMART" id="SM00363">
    <property type="entry name" value="S4"/>
    <property type="match status" value="1"/>
</dbReference>
<dbReference type="InterPro" id="IPR036986">
    <property type="entry name" value="S4_RNA-bd_sf"/>
</dbReference>
<dbReference type="Pfam" id="PF01728">
    <property type="entry name" value="FtsJ"/>
    <property type="match status" value="1"/>
</dbReference>
<keyword evidence="6" id="KW-0489">Methyltransferase</keyword>
<dbReference type="GO" id="GO:0008168">
    <property type="term" value="F:methyltransferase activity"/>
    <property type="evidence" value="ECO:0007669"/>
    <property type="project" value="UniProtKB-KW"/>
</dbReference>
<dbReference type="PIRSF" id="PIRSF005578">
    <property type="entry name" value="TlyA"/>
    <property type="match status" value="1"/>
</dbReference>
<dbReference type="RefSeq" id="WP_179569817.1">
    <property type="nucleotide sequence ID" value="NZ_JACBZY010000001.1"/>
</dbReference>
<dbReference type="AlphaFoldDB" id="A0A852YCS6"/>
<dbReference type="PROSITE" id="PS50889">
    <property type="entry name" value="S4"/>
    <property type="match status" value="1"/>
</dbReference>
<comment type="caution">
    <text evidence="6">The sequence shown here is derived from an EMBL/GenBank/DDBJ whole genome shotgun (WGS) entry which is preliminary data.</text>
</comment>
<dbReference type="EC" id="2.1.1.226" evidence="6"/>
<keyword evidence="6" id="KW-0808">Transferase</keyword>
<evidence type="ECO:0000256" key="4">
    <source>
        <dbReference type="SAM" id="MobiDB-lite"/>
    </source>
</evidence>
<feature type="region of interest" description="Disordered" evidence="4">
    <location>
        <begin position="1"/>
        <end position="27"/>
    </location>
</feature>
<dbReference type="SUPFAM" id="SSF55174">
    <property type="entry name" value="Alpha-L RNA-binding motif"/>
    <property type="match status" value="1"/>
</dbReference>
<evidence type="ECO:0000313" key="7">
    <source>
        <dbReference type="Proteomes" id="UP000553888"/>
    </source>
</evidence>
<dbReference type="NCBIfam" id="TIGR00478">
    <property type="entry name" value="tly"/>
    <property type="match status" value="1"/>
</dbReference>
<dbReference type="Gene3D" id="3.10.290.10">
    <property type="entry name" value="RNA-binding S4 domain"/>
    <property type="match status" value="1"/>
</dbReference>
<dbReference type="Proteomes" id="UP000553888">
    <property type="component" value="Unassembled WGS sequence"/>
</dbReference>
<name>A0A852YCS6_9MICO</name>
<dbReference type="EMBL" id="JACBZY010000001">
    <property type="protein sequence ID" value="NYH00787.1"/>
    <property type="molecule type" value="Genomic_DNA"/>
</dbReference>